<feature type="compositionally biased region" description="Low complexity" evidence="1">
    <location>
        <begin position="652"/>
        <end position="668"/>
    </location>
</feature>
<feature type="region of interest" description="Disordered" evidence="1">
    <location>
        <begin position="615"/>
        <end position="698"/>
    </location>
</feature>
<keyword evidence="2" id="KW-1133">Transmembrane helix</keyword>
<keyword evidence="4" id="KW-1185">Reference proteome</keyword>
<proteinExistence type="predicted"/>
<feature type="region of interest" description="Disordered" evidence="1">
    <location>
        <begin position="300"/>
        <end position="381"/>
    </location>
</feature>
<dbReference type="AlphaFoldDB" id="A0AAN9BN36"/>
<gene>
    <name evidence="3" type="ORF">V1264_016336</name>
</gene>
<feature type="region of interest" description="Disordered" evidence="1">
    <location>
        <begin position="157"/>
        <end position="194"/>
    </location>
</feature>
<feature type="compositionally biased region" description="Low complexity" evidence="1">
    <location>
        <begin position="517"/>
        <end position="531"/>
    </location>
</feature>
<feature type="compositionally biased region" description="Low complexity" evidence="1">
    <location>
        <begin position="270"/>
        <end position="282"/>
    </location>
</feature>
<evidence type="ECO:0000313" key="4">
    <source>
        <dbReference type="Proteomes" id="UP001374579"/>
    </source>
</evidence>
<evidence type="ECO:0000256" key="1">
    <source>
        <dbReference type="SAM" id="MobiDB-lite"/>
    </source>
</evidence>
<organism evidence="3 4">
    <name type="scientific">Littorina saxatilis</name>
    <dbReference type="NCBI Taxonomy" id="31220"/>
    <lineage>
        <taxon>Eukaryota</taxon>
        <taxon>Metazoa</taxon>
        <taxon>Spiralia</taxon>
        <taxon>Lophotrochozoa</taxon>
        <taxon>Mollusca</taxon>
        <taxon>Gastropoda</taxon>
        <taxon>Caenogastropoda</taxon>
        <taxon>Littorinimorpha</taxon>
        <taxon>Littorinoidea</taxon>
        <taxon>Littorinidae</taxon>
        <taxon>Littorina</taxon>
    </lineage>
</organism>
<feature type="compositionally biased region" description="Pro residues" evidence="1">
    <location>
        <begin position="349"/>
        <end position="363"/>
    </location>
</feature>
<keyword evidence="2" id="KW-0472">Membrane</keyword>
<evidence type="ECO:0000256" key="2">
    <source>
        <dbReference type="SAM" id="Phobius"/>
    </source>
</evidence>
<comment type="caution">
    <text evidence="3">The sequence shown here is derived from an EMBL/GenBank/DDBJ whole genome shotgun (WGS) entry which is preliminary data.</text>
</comment>
<feature type="transmembrane region" description="Helical" evidence="2">
    <location>
        <begin position="214"/>
        <end position="240"/>
    </location>
</feature>
<protein>
    <submittedName>
        <fullName evidence="3">Uncharacterized protein</fullName>
    </submittedName>
</protein>
<feature type="compositionally biased region" description="Polar residues" evidence="1">
    <location>
        <begin position="163"/>
        <end position="194"/>
    </location>
</feature>
<dbReference type="EMBL" id="JBAMIC010000004">
    <property type="protein sequence ID" value="KAK7108637.1"/>
    <property type="molecule type" value="Genomic_DNA"/>
</dbReference>
<reference evidence="3 4" key="1">
    <citation type="submission" date="2024-02" db="EMBL/GenBank/DDBJ databases">
        <title>Chromosome-scale genome assembly of the rough periwinkle Littorina saxatilis.</title>
        <authorList>
            <person name="De Jode A."/>
            <person name="Faria R."/>
            <person name="Formenti G."/>
            <person name="Sims Y."/>
            <person name="Smith T.P."/>
            <person name="Tracey A."/>
            <person name="Wood J.M.D."/>
            <person name="Zagrodzka Z.B."/>
            <person name="Johannesson K."/>
            <person name="Butlin R.K."/>
            <person name="Leder E.H."/>
        </authorList>
    </citation>
    <scope>NUCLEOTIDE SEQUENCE [LARGE SCALE GENOMIC DNA]</scope>
    <source>
        <strain evidence="3">Snail1</strain>
        <tissue evidence="3">Muscle</tissue>
    </source>
</reference>
<keyword evidence="2" id="KW-0812">Transmembrane</keyword>
<dbReference type="Proteomes" id="UP001374579">
    <property type="component" value="Unassembled WGS sequence"/>
</dbReference>
<name>A0AAN9BN36_9CAEN</name>
<feature type="region of interest" description="Disordered" evidence="1">
    <location>
        <begin position="482"/>
        <end position="598"/>
    </location>
</feature>
<feature type="compositionally biased region" description="Basic and acidic residues" evidence="1">
    <location>
        <begin position="566"/>
        <end position="579"/>
    </location>
</feature>
<feature type="region of interest" description="Disordered" evidence="1">
    <location>
        <begin position="245"/>
        <end position="282"/>
    </location>
</feature>
<sequence length="755" mass="80639">MMGLQSSSRLTKGDRVLSCGVTLLFWAYLATQHFAEGSTQGSYSLVTACDNNSNTHPLPVLLFFLPPSSPCHCSISSESDYNVSVYKTLGGVFSVVTVDAWCSWNATERADSSCPTSGVGANKTLNVSLTDPLNTSSYAIFIVNGSSSSVSITCNSSTPKVPANSSETENTSDPTATITPHTGTNSRETASSNAVGPKLFANGLKADEEGGKSWGIFMAGVALMAVSFVIVAVIGIVCVVNKYKQRRKSSDDQTEKGPASSSPKKRQRGKASSNGASTSGGAALGRSIDSLINDQHNYEEVSEDGISGDLPFAVTPHHRNQLDRKSSKKTSTRSQRNTNDYSHIKSGQPRPPPPKNAATPPIPSSTRPSTSGVHHGSDEDDYNELDLACSARQNSCKAPPKASTLSRTLPDVDDVEDDYNKLDLAHSTRQNSCKAATATARTPATTFYVGDEDGDYMEVGDDIYEAVDNEVEETPLCVRKATTGAAKSATEEAEYTDCASDGRLNPALDIKGPGTAPPLLSSPNPASSSSPQKRPAPRNRNPAGLALPSLPTSPPPCKGLRRNRSRSVEHLNEKLEAVKAKRKAQGHKLTQSVDLSASSGDLCRQRDLFLDNFRSQGDGAEMTEAPGESSDYAEVSGSNEGIALTDSTRNRPAASSTENPSSSPPTEATPRKPGEEWGQVVLRKKSRNSQKKSMLEQAEGRLSMVDHLKVLNTGLLELESAVRHSMEIHEDELVMIDNVLYGTLPRNRSLPTTEL</sequence>
<feature type="compositionally biased region" description="Polar residues" evidence="1">
    <location>
        <begin position="588"/>
        <end position="598"/>
    </location>
</feature>
<evidence type="ECO:0000313" key="3">
    <source>
        <dbReference type="EMBL" id="KAK7108637.1"/>
    </source>
</evidence>
<accession>A0AAN9BN36</accession>